<evidence type="ECO:0000313" key="5">
    <source>
        <dbReference type="Proteomes" id="UP000594459"/>
    </source>
</evidence>
<proteinExistence type="predicted"/>
<dbReference type="InterPro" id="IPR019734">
    <property type="entry name" value="TPR_rpt"/>
</dbReference>
<reference evidence="4 5" key="1">
    <citation type="submission" date="2020-11" db="EMBL/GenBank/DDBJ databases">
        <title>The genome sequence of Erythrobacter sp. 6D36.</title>
        <authorList>
            <person name="Liu Y."/>
        </authorList>
    </citation>
    <scope>NUCLEOTIDE SEQUENCE [LARGE SCALE GENOMIC DNA]</scope>
    <source>
        <strain evidence="4 5">6D36</strain>
    </source>
</reference>
<protein>
    <submittedName>
        <fullName evidence="4">Tetratricopeptide repeat protein</fullName>
    </submittedName>
</protein>
<dbReference type="SUPFAM" id="SSF48452">
    <property type="entry name" value="TPR-like"/>
    <property type="match status" value="1"/>
</dbReference>
<keyword evidence="2 3" id="KW-0802">TPR repeat</keyword>
<accession>A0A7S8IU06</accession>
<dbReference type="InterPro" id="IPR013105">
    <property type="entry name" value="TPR_2"/>
</dbReference>
<dbReference type="Gene3D" id="1.25.40.10">
    <property type="entry name" value="Tetratricopeptide repeat domain"/>
    <property type="match status" value="1"/>
</dbReference>
<gene>
    <name evidence="4" type="ORF">IRL76_11525</name>
</gene>
<name>A0A7S8IU06_9SPHN</name>
<dbReference type="AlphaFoldDB" id="A0A7S8IU06"/>
<evidence type="ECO:0000256" key="3">
    <source>
        <dbReference type="PROSITE-ProRule" id="PRU00339"/>
    </source>
</evidence>
<dbReference type="EMBL" id="CP064654">
    <property type="protein sequence ID" value="QPC98464.1"/>
    <property type="molecule type" value="Genomic_DNA"/>
</dbReference>
<evidence type="ECO:0000256" key="1">
    <source>
        <dbReference type="ARBA" id="ARBA00022737"/>
    </source>
</evidence>
<dbReference type="KEGG" id="qso:IRL76_11525"/>
<dbReference type="PROSITE" id="PS51257">
    <property type="entry name" value="PROKAR_LIPOPROTEIN"/>
    <property type="match status" value="1"/>
</dbReference>
<dbReference type="PROSITE" id="PS50005">
    <property type="entry name" value="TPR"/>
    <property type="match status" value="1"/>
</dbReference>
<evidence type="ECO:0000256" key="2">
    <source>
        <dbReference type="ARBA" id="ARBA00022803"/>
    </source>
</evidence>
<sequence>MSKSIFATGMVVLAAVTVSGCQSSPLAGWSFNRDGDKRLAANPELDGPVVLEEGRRYLRDGNISKAVASFQLARLDKASAAAANNGLAVSYARLGRADLAERYFRTAASLDPNEPKYVANLLRLQGNMMLAKQARVTEQLASTESVPSSELAAREDRTSEVHRVSHGEFRITTTEPAAAPTMQVSSRQAAASPVVEKVEPKVTEVAAVDTQKVSKQFEVVFGKWLQK</sequence>
<keyword evidence="5" id="KW-1185">Reference proteome</keyword>
<evidence type="ECO:0000313" key="4">
    <source>
        <dbReference type="EMBL" id="QPC98464.1"/>
    </source>
</evidence>
<organism evidence="4 5">
    <name type="scientific">Qipengyuania soli</name>
    <dbReference type="NCBI Taxonomy" id="2782568"/>
    <lineage>
        <taxon>Bacteria</taxon>
        <taxon>Pseudomonadati</taxon>
        <taxon>Pseudomonadota</taxon>
        <taxon>Alphaproteobacteria</taxon>
        <taxon>Sphingomonadales</taxon>
        <taxon>Erythrobacteraceae</taxon>
        <taxon>Qipengyuania</taxon>
    </lineage>
</organism>
<keyword evidence="1" id="KW-0677">Repeat</keyword>
<feature type="repeat" description="TPR" evidence="3">
    <location>
        <begin position="81"/>
        <end position="114"/>
    </location>
</feature>
<dbReference type="RefSeq" id="WP_200981472.1">
    <property type="nucleotide sequence ID" value="NZ_CP064654.1"/>
</dbReference>
<dbReference type="Proteomes" id="UP000594459">
    <property type="component" value="Chromosome"/>
</dbReference>
<dbReference type="Pfam" id="PF07719">
    <property type="entry name" value="TPR_2"/>
    <property type="match status" value="1"/>
</dbReference>
<dbReference type="InterPro" id="IPR011990">
    <property type="entry name" value="TPR-like_helical_dom_sf"/>
</dbReference>